<reference evidence="2 3" key="1">
    <citation type="submission" date="2017-01" db="EMBL/GenBank/DDBJ databases">
        <authorList>
            <person name="Varghese N."/>
            <person name="Submissions S."/>
        </authorList>
    </citation>
    <scope>NUCLEOTIDE SEQUENCE [LARGE SCALE GENOMIC DNA]</scope>
    <source>
        <strain evidence="2 3">ATCC 700171</strain>
    </source>
</reference>
<sequence>MTPLDEICQVPFHQADAPARARILSRLADTELFAALLAEPAGDRAELRLFDLAEGRFALACDREERLAGFVGGPVAYVALPGRVLARALAQEGRGLLVNPGDVSQLMLDAQTLGWLVQALEARPALARAEMARRLGAPAPDAVALLAEPLAQRLADMAGLVGRLALVAAEWQDGRQGHALILAGVDPAHEDAVAKALAELLAFLPELPGGVDIGFSGGDLPRDALVIEPPPPPPAPEPVRRDPQAPPRLR</sequence>
<feature type="compositionally biased region" description="Pro residues" evidence="1">
    <location>
        <begin position="228"/>
        <end position="237"/>
    </location>
</feature>
<dbReference type="Proteomes" id="UP000323956">
    <property type="component" value="Unassembled WGS sequence"/>
</dbReference>
<accession>A0A1N6T2S1</accession>
<dbReference type="OrthoDB" id="7831317at2"/>
<evidence type="ECO:0000313" key="3">
    <source>
        <dbReference type="Proteomes" id="UP000323956"/>
    </source>
</evidence>
<dbReference type="RefSeq" id="WP_149765392.1">
    <property type="nucleotide sequence ID" value="NZ_FTMK01000008.1"/>
</dbReference>
<name>A0A1N6T2S1_9RHOB</name>
<proteinExistence type="predicted"/>
<dbReference type="AlphaFoldDB" id="A0A1N6T2S1"/>
<evidence type="ECO:0000313" key="2">
    <source>
        <dbReference type="EMBL" id="SIQ47406.1"/>
    </source>
</evidence>
<feature type="region of interest" description="Disordered" evidence="1">
    <location>
        <begin position="222"/>
        <end position="250"/>
    </location>
</feature>
<protein>
    <submittedName>
        <fullName evidence="2">Uncharacterized protein</fullName>
    </submittedName>
</protein>
<gene>
    <name evidence="2" type="ORF">SAMN05421641_10878</name>
</gene>
<organism evidence="2 3">
    <name type="scientific">Paracoccus thiocyanatus</name>
    <dbReference type="NCBI Taxonomy" id="34006"/>
    <lineage>
        <taxon>Bacteria</taxon>
        <taxon>Pseudomonadati</taxon>
        <taxon>Pseudomonadota</taxon>
        <taxon>Alphaproteobacteria</taxon>
        <taxon>Rhodobacterales</taxon>
        <taxon>Paracoccaceae</taxon>
        <taxon>Paracoccus</taxon>
    </lineage>
</organism>
<dbReference type="EMBL" id="FTMK01000008">
    <property type="protein sequence ID" value="SIQ47406.1"/>
    <property type="molecule type" value="Genomic_DNA"/>
</dbReference>
<evidence type="ECO:0000256" key="1">
    <source>
        <dbReference type="SAM" id="MobiDB-lite"/>
    </source>
</evidence>